<proteinExistence type="predicted"/>
<gene>
    <name evidence="3" type="ORF">VTAP4600_A0509</name>
</gene>
<feature type="region of interest" description="Disordered" evidence="1">
    <location>
        <begin position="44"/>
        <end position="66"/>
    </location>
</feature>
<feature type="transmembrane region" description="Helical" evidence="2">
    <location>
        <begin position="12"/>
        <end position="35"/>
    </location>
</feature>
<dbReference type="AlphaFoldDB" id="A0A2N8Z996"/>
<keyword evidence="2" id="KW-0472">Membrane</keyword>
<dbReference type="EMBL" id="LT960611">
    <property type="protein sequence ID" value="SON48488.1"/>
    <property type="molecule type" value="Genomic_DNA"/>
</dbReference>
<dbReference type="KEGG" id="vta:A0509"/>
<dbReference type="Proteomes" id="UP000235828">
    <property type="component" value="Chromosome A"/>
</dbReference>
<protein>
    <recommendedName>
        <fullName evidence="5">Hydroxylamine reductase</fullName>
    </recommendedName>
</protein>
<evidence type="ECO:0008006" key="5">
    <source>
        <dbReference type="Google" id="ProtNLM"/>
    </source>
</evidence>
<organism evidence="3 4">
    <name type="scientific">Vibrio tapetis subsp. tapetis</name>
    <dbReference type="NCBI Taxonomy" id="1671868"/>
    <lineage>
        <taxon>Bacteria</taxon>
        <taxon>Pseudomonadati</taxon>
        <taxon>Pseudomonadota</taxon>
        <taxon>Gammaproteobacteria</taxon>
        <taxon>Vibrionales</taxon>
        <taxon>Vibrionaceae</taxon>
        <taxon>Vibrio</taxon>
    </lineage>
</organism>
<evidence type="ECO:0000313" key="4">
    <source>
        <dbReference type="Proteomes" id="UP000235828"/>
    </source>
</evidence>
<name>A0A2N8Z996_9VIBR</name>
<reference evidence="3 4" key="1">
    <citation type="submission" date="2017-10" db="EMBL/GenBank/DDBJ databases">
        <authorList>
            <person name="Banno H."/>
            <person name="Chua N.-H."/>
        </authorList>
    </citation>
    <scope>NUCLEOTIDE SEQUENCE [LARGE SCALE GENOMIC DNA]</scope>
    <source>
        <strain evidence="3">Vibrio tapetis CECT4600</strain>
    </source>
</reference>
<keyword evidence="2" id="KW-1133">Transmembrane helix</keyword>
<dbReference type="RefSeq" id="WP_102521334.1">
    <property type="nucleotide sequence ID" value="NZ_LT960611.1"/>
</dbReference>
<keyword evidence="2" id="KW-0812">Transmembrane</keyword>
<accession>A0A2N8Z996</accession>
<feature type="compositionally biased region" description="Polar residues" evidence="1">
    <location>
        <begin position="44"/>
        <end position="54"/>
    </location>
</feature>
<dbReference type="OrthoDB" id="5901727at2"/>
<evidence type="ECO:0000313" key="3">
    <source>
        <dbReference type="EMBL" id="SON48488.1"/>
    </source>
</evidence>
<evidence type="ECO:0000256" key="2">
    <source>
        <dbReference type="SAM" id="Phobius"/>
    </source>
</evidence>
<evidence type="ECO:0000256" key="1">
    <source>
        <dbReference type="SAM" id="MobiDB-lite"/>
    </source>
</evidence>
<sequence>MKRILLTVASLFVGLITLFTGLFMAVFIGIAALITGKRLQSKMQKQQPFNSDSNVIEGDYEDISRK</sequence>
<keyword evidence="4" id="KW-1185">Reference proteome</keyword>